<feature type="region of interest" description="Disordered" evidence="1">
    <location>
        <begin position="317"/>
        <end position="346"/>
    </location>
</feature>
<keyword evidence="2" id="KW-0732">Signal</keyword>
<dbReference type="EMBL" id="SMJU01000008">
    <property type="protein sequence ID" value="TDB64164.1"/>
    <property type="molecule type" value="Genomic_DNA"/>
</dbReference>
<evidence type="ECO:0000313" key="4">
    <source>
        <dbReference type="EMBL" id="TDB64164.1"/>
    </source>
</evidence>
<feature type="domain" description="DUF4097" evidence="3">
    <location>
        <begin position="185"/>
        <end position="344"/>
    </location>
</feature>
<dbReference type="InterPro" id="IPR025164">
    <property type="entry name" value="Toastrack_DUF4097"/>
</dbReference>
<accession>A0A4R4K8U8</accession>
<gene>
    <name evidence="4" type="ORF">EZE20_14595</name>
</gene>
<dbReference type="AlphaFoldDB" id="A0A4R4K8U8"/>
<feature type="compositionally biased region" description="Polar residues" evidence="1">
    <location>
        <begin position="333"/>
        <end position="346"/>
    </location>
</feature>
<dbReference type="PANTHER" id="PTHR34094:SF1">
    <property type="entry name" value="PROTEIN FAM185A"/>
    <property type="match status" value="1"/>
</dbReference>
<dbReference type="Proteomes" id="UP000295706">
    <property type="component" value="Unassembled WGS sequence"/>
</dbReference>
<dbReference type="RefSeq" id="WP_132118903.1">
    <property type="nucleotide sequence ID" value="NZ_SMJU01000008.1"/>
</dbReference>
<evidence type="ECO:0000259" key="3">
    <source>
        <dbReference type="Pfam" id="PF13349"/>
    </source>
</evidence>
<proteinExistence type="predicted"/>
<feature type="signal peptide" evidence="2">
    <location>
        <begin position="1"/>
        <end position="21"/>
    </location>
</feature>
<dbReference type="Pfam" id="PF13349">
    <property type="entry name" value="DUF4097"/>
    <property type="match status" value="1"/>
</dbReference>
<dbReference type="PANTHER" id="PTHR34094">
    <property type="match status" value="1"/>
</dbReference>
<evidence type="ECO:0000256" key="2">
    <source>
        <dbReference type="SAM" id="SignalP"/>
    </source>
</evidence>
<evidence type="ECO:0000313" key="5">
    <source>
        <dbReference type="Proteomes" id="UP000295706"/>
    </source>
</evidence>
<feature type="chain" id="PRO_5020275559" description="DUF4097 domain-containing protein" evidence="2">
    <location>
        <begin position="22"/>
        <end position="346"/>
    </location>
</feature>
<evidence type="ECO:0000256" key="1">
    <source>
        <dbReference type="SAM" id="MobiDB-lite"/>
    </source>
</evidence>
<name>A0A4R4K8U8_9BACT</name>
<organism evidence="4 5">
    <name type="scientific">Arundinibacter roseus</name>
    <dbReference type="NCBI Taxonomy" id="2070510"/>
    <lineage>
        <taxon>Bacteria</taxon>
        <taxon>Pseudomonadati</taxon>
        <taxon>Bacteroidota</taxon>
        <taxon>Cytophagia</taxon>
        <taxon>Cytophagales</taxon>
        <taxon>Spirosomataceae</taxon>
        <taxon>Arundinibacter</taxon>
    </lineage>
</organism>
<dbReference type="OrthoDB" id="1523429at2"/>
<protein>
    <recommendedName>
        <fullName evidence="3">DUF4097 domain-containing protein</fullName>
    </recommendedName>
</protein>
<keyword evidence="5" id="KW-1185">Reference proteome</keyword>
<sequence>MKNVKFYLLLSLALLFLHAEAQKRDDTPYMTKDFAENNLSNLRVQTSGGSIQVEGTRNSGVRVEMYIRGNSWNGNDISDEELKERLDDYELVVRREGTTVVAMARPKDSNGMNWKKGLSISFKVFTPRSMTTDLKTSGGSIRMASLEGEHSFKTSGGSIKIKDMKGKMQGRTSGGSIEAYDCSDEVDLITSGGSIKAGSMIGNIRLVTSGGSITLGQMDGNVVAATSGGSIKGDDITGELDAKTSGGSIRLTKMAASVKARTSAGSIDADFDSLGKYLSLSTSAGSVNVSMPLNKGMDLDLRGNKVSIPLRNFNGTSEKNRVQGSMNGGGISVQLSASSGSVNVNQ</sequence>
<reference evidence="4 5" key="1">
    <citation type="submission" date="2019-02" db="EMBL/GenBank/DDBJ databases">
        <title>Arundinibacter roseus gen. nov., sp. nov., a new member of the family Cytophagaceae.</title>
        <authorList>
            <person name="Szuroczki S."/>
            <person name="Khayer B."/>
            <person name="Sproer C."/>
            <person name="Toumi M."/>
            <person name="Szabo A."/>
            <person name="Felfoldi T."/>
            <person name="Schumann P."/>
            <person name="Toth E."/>
        </authorList>
    </citation>
    <scope>NUCLEOTIDE SEQUENCE [LARGE SCALE GENOMIC DNA]</scope>
    <source>
        <strain evidence="4 5">DMA-k-7a</strain>
    </source>
</reference>
<comment type="caution">
    <text evidence="4">The sequence shown here is derived from an EMBL/GenBank/DDBJ whole genome shotgun (WGS) entry which is preliminary data.</text>
</comment>